<sequence>MEYLPPPTKIHDCIGGGTSFNVTFLPPDRVLKWTHKDVPHDAEQERKILELLGPHPRIVRYFGMWKEENTSIVLEYHPGFEPNRNDADTDIPRRRWAVQIAEGLAYIHSKGIVHGDVNASNVLVTSDDDIVMCDFVGSSLDGEKAFAPCHEARHFRPRERHEDDIRFVQDDLFALGSLLYELYTHQKPYARQRDHEVEKLYREGIFPDVSRIPVGSMITKCWTGG</sequence>
<evidence type="ECO:0000313" key="6">
    <source>
        <dbReference type="EMBL" id="KAK3937483.1"/>
    </source>
</evidence>
<dbReference type="EMBL" id="MU853853">
    <property type="protein sequence ID" value="KAK3937483.1"/>
    <property type="molecule type" value="Genomic_DNA"/>
</dbReference>
<evidence type="ECO:0000256" key="1">
    <source>
        <dbReference type="ARBA" id="ARBA00022679"/>
    </source>
</evidence>
<keyword evidence="4" id="KW-0067">ATP-binding</keyword>
<dbReference type="GO" id="GO:0005524">
    <property type="term" value="F:ATP binding"/>
    <property type="evidence" value="ECO:0007669"/>
    <property type="project" value="UniProtKB-KW"/>
</dbReference>
<evidence type="ECO:0000256" key="4">
    <source>
        <dbReference type="ARBA" id="ARBA00022840"/>
    </source>
</evidence>
<keyword evidence="1" id="KW-0808">Transferase</keyword>
<keyword evidence="7" id="KW-1185">Reference proteome</keyword>
<organism evidence="6 7">
    <name type="scientific">Diplogelasinospora grovesii</name>
    <dbReference type="NCBI Taxonomy" id="303347"/>
    <lineage>
        <taxon>Eukaryota</taxon>
        <taxon>Fungi</taxon>
        <taxon>Dikarya</taxon>
        <taxon>Ascomycota</taxon>
        <taxon>Pezizomycotina</taxon>
        <taxon>Sordariomycetes</taxon>
        <taxon>Sordariomycetidae</taxon>
        <taxon>Sordariales</taxon>
        <taxon>Diplogelasinosporaceae</taxon>
        <taxon>Diplogelasinospora</taxon>
    </lineage>
</organism>
<gene>
    <name evidence="6" type="ORF">QBC46DRAFT_366183</name>
</gene>
<dbReference type="InterPro" id="IPR011009">
    <property type="entry name" value="Kinase-like_dom_sf"/>
</dbReference>
<keyword evidence="3 6" id="KW-0418">Kinase</keyword>
<dbReference type="InterPro" id="IPR000719">
    <property type="entry name" value="Prot_kinase_dom"/>
</dbReference>
<dbReference type="Pfam" id="PF00069">
    <property type="entry name" value="Pkinase"/>
    <property type="match status" value="1"/>
</dbReference>
<dbReference type="PROSITE" id="PS50011">
    <property type="entry name" value="PROTEIN_KINASE_DOM"/>
    <property type="match status" value="1"/>
</dbReference>
<proteinExistence type="predicted"/>
<dbReference type="AlphaFoldDB" id="A0AAN6N3D6"/>
<protein>
    <submittedName>
        <fullName evidence="6">Tkl protein kinase</fullName>
    </submittedName>
</protein>
<dbReference type="CDD" id="cd00180">
    <property type="entry name" value="PKc"/>
    <property type="match status" value="1"/>
</dbReference>
<dbReference type="PANTHER" id="PTHR44329:SF288">
    <property type="entry name" value="MITOGEN-ACTIVATED PROTEIN KINASE KINASE KINASE 20"/>
    <property type="match status" value="1"/>
</dbReference>
<keyword evidence="2" id="KW-0547">Nucleotide-binding</keyword>
<dbReference type="InterPro" id="IPR051681">
    <property type="entry name" value="Ser/Thr_Kinases-Pseudokinases"/>
</dbReference>
<reference evidence="7" key="1">
    <citation type="journal article" date="2023" name="Mol. Phylogenet. Evol.">
        <title>Genome-scale phylogeny and comparative genomics of the fungal order Sordariales.</title>
        <authorList>
            <person name="Hensen N."/>
            <person name="Bonometti L."/>
            <person name="Westerberg I."/>
            <person name="Brannstrom I.O."/>
            <person name="Guillou S."/>
            <person name="Cros-Aarteil S."/>
            <person name="Calhoun S."/>
            <person name="Haridas S."/>
            <person name="Kuo A."/>
            <person name="Mondo S."/>
            <person name="Pangilinan J."/>
            <person name="Riley R."/>
            <person name="LaButti K."/>
            <person name="Andreopoulos B."/>
            <person name="Lipzen A."/>
            <person name="Chen C."/>
            <person name="Yan M."/>
            <person name="Daum C."/>
            <person name="Ng V."/>
            <person name="Clum A."/>
            <person name="Steindorff A."/>
            <person name="Ohm R.A."/>
            <person name="Martin F."/>
            <person name="Silar P."/>
            <person name="Natvig D.O."/>
            <person name="Lalanne C."/>
            <person name="Gautier V."/>
            <person name="Ament-Velasquez S.L."/>
            <person name="Kruys A."/>
            <person name="Hutchinson M.I."/>
            <person name="Powell A.J."/>
            <person name="Barry K."/>
            <person name="Miller A.N."/>
            <person name="Grigoriev I.V."/>
            <person name="Debuchy R."/>
            <person name="Gladieux P."/>
            <person name="Hiltunen Thoren M."/>
            <person name="Johannesson H."/>
        </authorList>
    </citation>
    <scope>NUCLEOTIDE SEQUENCE [LARGE SCALE GENOMIC DNA]</scope>
    <source>
        <strain evidence="7">CBS 340.73</strain>
    </source>
</reference>
<name>A0AAN6N3D6_9PEZI</name>
<evidence type="ECO:0000256" key="2">
    <source>
        <dbReference type="ARBA" id="ARBA00022741"/>
    </source>
</evidence>
<dbReference type="Proteomes" id="UP001303473">
    <property type="component" value="Unassembled WGS sequence"/>
</dbReference>
<comment type="caution">
    <text evidence="6">The sequence shown here is derived from an EMBL/GenBank/DDBJ whole genome shotgun (WGS) entry which is preliminary data.</text>
</comment>
<evidence type="ECO:0000256" key="3">
    <source>
        <dbReference type="ARBA" id="ARBA00022777"/>
    </source>
</evidence>
<dbReference type="PANTHER" id="PTHR44329">
    <property type="entry name" value="SERINE/THREONINE-PROTEIN KINASE TNNI3K-RELATED"/>
    <property type="match status" value="1"/>
</dbReference>
<dbReference type="Gene3D" id="1.10.510.10">
    <property type="entry name" value="Transferase(Phosphotransferase) domain 1"/>
    <property type="match status" value="1"/>
</dbReference>
<dbReference type="GO" id="GO:0004674">
    <property type="term" value="F:protein serine/threonine kinase activity"/>
    <property type="evidence" value="ECO:0007669"/>
    <property type="project" value="TreeGrafter"/>
</dbReference>
<dbReference type="SUPFAM" id="SSF56112">
    <property type="entry name" value="Protein kinase-like (PK-like)"/>
    <property type="match status" value="1"/>
</dbReference>
<evidence type="ECO:0000313" key="7">
    <source>
        <dbReference type="Proteomes" id="UP001303473"/>
    </source>
</evidence>
<evidence type="ECO:0000259" key="5">
    <source>
        <dbReference type="PROSITE" id="PS50011"/>
    </source>
</evidence>
<accession>A0AAN6N3D6</accession>
<feature type="domain" description="Protein kinase" evidence="5">
    <location>
        <begin position="1"/>
        <end position="225"/>
    </location>
</feature>